<dbReference type="InterPro" id="IPR022472">
    <property type="entry name" value="VPLPA-CTERM"/>
</dbReference>
<dbReference type="EMBL" id="JAHUZE010000003">
    <property type="protein sequence ID" value="MBV7379808.1"/>
    <property type="molecule type" value="Genomic_DNA"/>
</dbReference>
<feature type="chain" id="PRO_5046622472" evidence="2">
    <location>
        <begin position="27"/>
        <end position="195"/>
    </location>
</feature>
<keyword evidence="1" id="KW-0472">Membrane</keyword>
<dbReference type="Proteomes" id="UP000756530">
    <property type="component" value="Unassembled WGS sequence"/>
</dbReference>
<protein>
    <submittedName>
        <fullName evidence="3">VPLPA-CTERM sorting domain-containing protein</fullName>
    </submittedName>
</protein>
<dbReference type="RefSeq" id="WP_218393000.1">
    <property type="nucleotide sequence ID" value="NZ_JAHUZE010000003.1"/>
</dbReference>
<name>A0ABS6T3K4_9RHOB</name>
<gene>
    <name evidence="3" type="ORF">KJP28_12820</name>
</gene>
<keyword evidence="2" id="KW-0732">Signal</keyword>
<keyword evidence="1" id="KW-0812">Transmembrane</keyword>
<feature type="transmembrane region" description="Helical" evidence="1">
    <location>
        <begin position="170"/>
        <end position="189"/>
    </location>
</feature>
<keyword evidence="4" id="KW-1185">Reference proteome</keyword>
<comment type="caution">
    <text evidence="3">The sequence shown here is derived from an EMBL/GenBank/DDBJ whole genome shotgun (WGS) entry which is preliminary data.</text>
</comment>
<feature type="signal peptide" evidence="2">
    <location>
        <begin position="1"/>
        <end position="26"/>
    </location>
</feature>
<evidence type="ECO:0000256" key="2">
    <source>
        <dbReference type="SAM" id="SignalP"/>
    </source>
</evidence>
<dbReference type="NCBIfam" id="TIGR03370">
    <property type="entry name" value="VPLPA-CTERM"/>
    <property type="match status" value="1"/>
</dbReference>
<organism evidence="3 4">
    <name type="scientific">Maritimibacter dapengensis</name>
    <dbReference type="NCBI Taxonomy" id="2836868"/>
    <lineage>
        <taxon>Bacteria</taxon>
        <taxon>Pseudomonadati</taxon>
        <taxon>Pseudomonadota</taxon>
        <taxon>Alphaproteobacteria</taxon>
        <taxon>Rhodobacterales</taxon>
        <taxon>Roseobacteraceae</taxon>
        <taxon>Maritimibacter</taxon>
    </lineage>
</organism>
<evidence type="ECO:0000256" key="1">
    <source>
        <dbReference type="SAM" id="Phobius"/>
    </source>
</evidence>
<evidence type="ECO:0000313" key="4">
    <source>
        <dbReference type="Proteomes" id="UP000756530"/>
    </source>
</evidence>
<reference evidence="3 4" key="1">
    <citation type="submission" date="2021-05" db="EMBL/GenBank/DDBJ databases">
        <title>Culturable bacteria isolated from Daya Bay.</title>
        <authorList>
            <person name="Zheng W."/>
            <person name="Yu S."/>
            <person name="Huang Y."/>
        </authorList>
    </citation>
    <scope>NUCLEOTIDE SEQUENCE [LARGE SCALE GENOMIC DNA]</scope>
    <source>
        <strain evidence="3 4">DP4N28-5</strain>
    </source>
</reference>
<accession>A0ABS6T3K4</accession>
<proteinExistence type="predicted"/>
<keyword evidence="1" id="KW-1133">Transmembrane helix</keyword>
<sequence length="195" mass="20165">MKIGFMVKSAVAAAFAALVSTAPASAVTVTKFDGQHCGTGAAYNSCTFDDSTAAIMFNVNMRGTTEFSLRRANPLFASLDGSEFKFEVTHRKHGNALAGKWTYTPGEGDPIITAMLLNTPGGGMIASDLNKDGTVGGFWSPGGDKLRVINFFARVTDTGGGSSPDISAAVPLPAGGVLLLSALGAFGILRRRRGA</sequence>
<evidence type="ECO:0000313" key="3">
    <source>
        <dbReference type="EMBL" id="MBV7379808.1"/>
    </source>
</evidence>